<evidence type="ECO:0000256" key="1">
    <source>
        <dbReference type="ARBA" id="ARBA00023002"/>
    </source>
</evidence>
<dbReference type="EMBL" id="JACIDR010000002">
    <property type="protein sequence ID" value="MBB3972888.1"/>
    <property type="molecule type" value="Genomic_DNA"/>
</dbReference>
<dbReference type="GO" id="GO:0071949">
    <property type="term" value="F:FAD binding"/>
    <property type="evidence" value="ECO:0007669"/>
    <property type="project" value="InterPro"/>
</dbReference>
<dbReference type="NCBIfam" id="NF004834">
    <property type="entry name" value="PRK06185.1-3"/>
    <property type="match status" value="1"/>
</dbReference>
<name>A0A7W6GF89_9HYPH</name>
<dbReference type="InterPro" id="IPR050631">
    <property type="entry name" value="PheA/TfdB_FAD_monoxygenase"/>
</dbReference>
<dbReference type="InterPro" id="IPR036188">
    <property type="entry name" value="FAD/NAD-bd_sf"/>
</dbReference>
<organism evidence="3 4">
    <name type="scientific">Hansschlegelia beijingensis</name>
    <dbReference type="NCBI Taxonomy" id="1133344"/>
    <lineage>
        <taxon>Bacteria</taxon>
        <taxon>Pseudomonadati</taxon>
        <taxon>Pseudomonadota</taxon>
        <taxon>Alphaproteobacteria</taxon>
        <taxon>Hyphomicrobiales</taxon>
        <taxon>Methylopilaceae</taxon>
        <taxon>Hansschlegelia</taxon>
    </lineage>
</organism>
<proteinExistence type="predicted"/>
<dbReference type="Proteomes" id="UP000528964">
    <property type="component" value="Unassembled WGS sequence"/>
</dbReference>
<dbReference type="RefSeq" id="WP_183394763.1">
    <property type="nucleotide sequence ID" value="NZ_JACIDR010000002.1"/>
</dbReference>
<comment type="caution">
    <text evidence="3">The sequence shown here is derived from an EMBL/GenBank/DDBJ whole genome shotgun (WGS) entry which is preliminary data.</text>
</comment>
<keyword evidence="4" id="KW-1185">Reference proteome</keyword>
<reference evidence="3 4" key="1">
    <citation type="submission" date="2020-08" db="EMBL/GenBank/DDBJ databases">
        <title>Genomic Encyclopedia of Type Strains, Phase IV (KMG-IV): sequencing the most valuable type-strain genomes for metagenomic binning, comparative biology and taxonomic classification.</title>
        <authorList>
            <person name="Goeker M."/>
        </authorList>
    </citation>
    <scope>NUCLEOTIDE SEQUENCE [LARGE SCALE GENOMIC DNA]</scope>
    <source>
        <strain evidence="3 4">DSM 25481</strain>
    </source>
</reference>
<feature type="domain" description="FAD-binding" evidence="2">
    <location>
        <begin position="17"/>
        <end position="332"/>
    </location>
</feature>
<dbReference type="PANTHER" id="PTHR43476:SF5">
    <property type="entry name" value="FAD-DEPENDENT MONOOXYGENASE"/>
    <property type="match status" value="1"/>
</dbReference>
<dbReference type="PANTHER" id="PTHR43476">
    <property type="entry name" value="3-(3-HYDROXY-PHENYL)PROPIONATE/3-HYDROXYCINNAMIC ACID HYDROXYLASE"/>
    <property type="match status" value="1"/>
</dbReference>
<accession>A0A7W6GF89</accession>
<protein>
    <submittedName>
        <fullName evidence="3">2-polyprenyl-6-methoxyphenol hydroxylase-like FAD-dependent oxidoreductase</fullName>
    </submittedName>
</protein>
<evidence type="ECO:0000313" key="4">
    <source>
        <dbReference type="Proteomes" id="UP000528964"/>
    </source>
</evidence>
<dbReference type="GO" id="GO:0016491">
    <property type="term" value="F:oxidoreductase activity"/>
    <property type="evidence" value="ECO:0007669"/>
    <property type="project" value="UniProtKB-KW"/>
</dbReference>
<evidence type="ECO:0000259" key="2">
    <source>
        <dbReference type="Pfam" id="PF01494"/>
    </source>
</evidence>
<dbReference type="AlphaFoldDB" id="A0A7W6GF89"/>
<dbReference type="InterPro" id="IPR002938">
    <property type="entry name" value="FAD-bd"/>
</dbReference>
<gene>
    <name evidence="3" type="ORF">GGR24_001545</name>
</gene>
<sequence>MSANSGPGAPRELAARCCVVGGGPAGLMLGLLLARAGVDVVVLEKHADFLRDFRGDTIHPSTLDVMADLGLLRRLLELPHQEVETLTGFVEDEAFGIADFRRLSTRCRFIALMPQWDFLDFIAGEAGRYPGFRLIRRAEATGVIRREGRVMGVEARTEEGPLTITADLVVGCDGRRSAIRQSAGLESGALGAPMDVMWFRLSRKPADGDATAGRFSAGAVFVTINRGDYWQCAYLIPKGGADAVRERGLEAFRQAVARLAPFAAERAAELVSWDQVSLLTVAVDRLKRWDRPGVLCIGDAAHAMSPIGGVGINLAIQDAVATANLLAAPLREGRLRPEDVRRVQARREWPTRVTQALQVQVQNRIITRALAGGERLRPPLALRLMRRFPALTRIPARIVGVGVRPERVTAPPVAAQTPP</sequence>
<dbReference type="SUPFAM" id="SSF51905">
    <property type="entry name" value="FAD/NAD(P)-binding domain"/>
    <property type="match status" value="1"/>
</dbReference>
<dbReference type="NCBIfam" id="NF004833">
    <property type="entry name" value="PRK06185.1-1"/>
    <property type="match status" value="1"/>
</dbReference>
<dbReference type="Pfam" id="PF01494">
    <property type="entry name" value="FAD_binding_3"/>
    <property type="match status" value="1"/>
</dbReference>
<evidence type="ECO:0000313" key="3">
    <source>
        <dbReference type="EMBL" id="MBB3972888.1"/>
    </source>
</evidence>
<keyword evidence="1" id="KW-0560">Oxidoreductase</keyword>
<dbReference type="PRINTS" id="PR00420">
    <property type="entry name" value="RNGMNOXGNASE"/>
</dbReference>
<dbReference type="Gene3D" id="3.50.50.60">
    <property type="entry name" value="FAD/NAD(P)-binding domain"/>
    <property type="match status" value="2"/>
</dbReference>